<dbReference type="GO" id="GO:0046872">
    <property type="term" value="F:metal ion binding"/>
    <property type="evidence" value="ECO:0007669"/>
    <property type="project" value="UniProtKB-KW"/>
</dbReference>
<dbReference type="GO" id="GO:0006062">
    <property type="term" value="P:sorbitol catabolic process"/>
    <property type="evidence" value="ECO:0007669"/>
    <property type="project" value="TreeGrafter"/>
</dbReference>
<evidence type="ECO:0000256" key="4">
    <source>
        <dbReference type="ARBA" id="ARBA00022833"/>
    </source>
</evidence>
<proteinExistence type="inferred from homology"/>
<evidence type="ECO:0000259" key="7">
    <source>
        <dbReference type="Pfam" id="PF08240"/>
    </source>
</evidence>
<dbReference type="InterPro" id="IPR036291">
    <property type="entry name" value="NAD(P)-bd_dom_sf"/>
</dbReference>
<dbReference type="InterPro" id="IPR013154">
    <property type="entry name" value="ADH-like_N"/>
</dbReference>
<comment type="cofactor">
    <cofactor evidence="1">
        <name>Zn(2+)</name>
        <dbReference type="ChEBI" id="CHEBI:29105"/>
    </cofactor>
</comment>
<dbReference type="STRING" id="13706.A0A1X2H9I4"/>
<dbReference type="InterPro" id="IPR011032">
    <property type="entry name" value="GroES-like_sf"/>
</dbReference>
<dbReference type="InterPro" id="IPR013149">
    <property type="entry name" value="ADH-like_C"/>
</dbReference>
<keyword evidence="5" id="KW-0560">Oxidoreductase</keyword>
<keyword evidence="9" id="KW-1185">Reference proteome</keyword>
<dbReference type="InParanoid" id="A0A1X2H9I4"/>
<dbReference type="EMBL" id="MCGN01000007">
    <property type="protein sequence ID" value="ORY94740.1"/>
    <property type="molecule type" value="Genomic_DNA"/>
</dbReference>
<comment type="caution">
    <text evidence="8">The sequence shown here is derived from an EMBL/GenBank/DDBJ whole genome shotgun (WGS) entry which is preliminary data.</text>
</comment>
<dbReference type="GO" id="GO:0003939">
    <property type="term" value="F:L-iditol 2-dehydrogenase (NAD+) activity"/>
    <property type="evidence" value="ECO:0007669"/>
    <property type="project" value="TreeGrafter"/>
</dbReference>
<feature type="domain" description="Alcohol dehydrogenase-like N-terminal" evidence="7">
    <location>
        <begin position="42"/>
        <end position="146"/>
    </location>
</feature>
<gene>
    <name evidence="8" type="ORF">BCR43DRAFT_506697</name>
</gene>
<keyword evidence="3" id="KW-0479">Metal-binding</keyword>
<sequence length="337" mass="35587">MGFTRFEPPYEVPQSSTHNYGIVMQKRDPVMKSLLVPVPKYGEAQIQMKATSISRLDLEQASSSGHHVLGSEGAGIVTALGPGVHGLQIGDRVAIEPAIPCSECTSCLLGRYNLCVDLKIRGRNGCDGLLGKYVTHPAEWLHRVPDGVTFSEAALLEPLAMAMAAIERSGVGVGQSLLISGSNAVGLLVCAVAKAVGVGPIIVTDMEAGAFGRASQMGADLTYLAHGEAEDCADAMCVKAKLLEGVDAAIECSAEIATDLLMRISLLAVREGGVCCRLGCGSRVDQVIPVRILALRDITLRGVQRFPVSRIQEAFSTACSSTDSQGHEVHRVQVIHS</sequence>
<dbReference type="PANTHER" id="PTHR43161:SF25">
    <property type="entry name" value="ALCOHOL DEHYDROGENASE, PUTATIVE (AFU_ORTHOLOGUE AFUA_1G14390)-RELATED"/>
    <property type="match status" value="1"/>
</dbReference>
<dbReference type="OrthoDB" id="2148442at2759"/>
<evidence type="ECO:0000313" key="9">
    <source>
        <dbReference type="Proteomes" id="UP000242180"/>
    </source>
</evidence>
<accession>A0A1X2H9I4</accession>
<dbReference type="SUPFAM" id="SSF50129">
    <property type="entry name" value="GroES-like"/>
    <property type="match status" value="1"/>
</dbReference>
<dbReference type="Pfam" id="PF08240">
    <property type="entry name" value="ADH_N"/>
    <property type="match status" value="1"/>
</dbReference>
<dbReference type="Proteomes" id="UP000242180">
    <property type="component" value="Unassembled WGS sequence"/>
</dbReference>
<dbReference type="AlphaFoldDB" id="A0A1X2H9I4"/>
<evidence type="ECO:0000256" key="2">
    <source>
        <dbReference type="ARBA" id="ARBA00008072"/>
    </source>
</evidence>
<evidence type="ECO:0000256" key="3">
    <source>
        <dbReference type="ARBA" id="ARBA00022723"/>
    </source>
</evidence>
<dbReference type="Gene3D" id="3.90.180.10">
    <property type="entry name" value="Medium-chain alcohol dehydrogenases, catalytic domain"/>
    <property type="match status" value="1"/>
</dbReference>
<feature type="domain" description="Alcohol dehydrogenase-like C-terminal" evidence="6">
    <location>
        <begin position="184"/>
        <end position="314"/>
    </location>
</feature>
<evidence type="ECO:0000256" key="1">
    <source>
        <dbReference type="ARBA" id="ARBA00001947"/>
    </source>
</evidence>
<dbReference type="PANTHER" id="PTHR43161">
    <property type="entry name" value="SORBITOL DEHYDROGENASE"/>
    <property type="match status" value="1"/>
</dbReference>
<protein>
    <submittedName>
        <fullName evidence="8">Chaperonin 10-like protein</fullName>
    </submittedName>
</protein>
<comment type="similarity">
    <text evidence="2">Belongs to the zinc-containing alcohol dehydrogenase family.</text>
</comment>
<dbReference type="Pfam" id="PF00107">
    <property type="entry name" value="ADH_zinc_N"/>
    <property type="match status" value="1"/>
</dbReference>
<organism evidence="8 9">
    <name type="scientific">Syncephalastrum racemosum</name>
    <name type="common">Filamentous fungus</name>
    <dbReference type="NCBI Taxonomy" id="13706"/>
    <lineage>
        <taxon>Eukaryota</taxon>
        <taxon>Fungi</taxon>
        <taxon>Fungi incertae sedis</taxon>
        <taxon>Mucoromycota</taxon>
        <taxon>Mucoromycotina</taxon>
        <taxon>Mucoromycetes</taxon>
        <taxon>Mucorales</taxon>
        <taxon>Syncephalastraceae</taxon>
        <taxon>Syncephalastrum</taxon>
    </lineage>
</organism>
<dbReference type="Gene3D" id="3.40.50.720">
    <property type="entry name" value="NAD(P)-binding Rossmann-like Domain"/>
    <property type="match status" value="1"/>
</dbReference>
<keyword evidence="4" id="KW-0862">Zinc</keyword>
<evidence type="ECO:0000256" key="5">
    <source>
        <dbReference type="ARBA" id="ARBA00023002"/>
    </source>
</evidence>
<name>A0A1X2H9I4_SYNRA</name>
<evidence type="ECO:0000313" key="8">
    <source>
        <dbReference type="EMBL" id="ORY94740.1"/>
    </source>
</evidence>
<evidence type="ECO:0000259" key="6">
    <source>
        <dbReference type="Pfam" id="PF00107"/>
    </source>
</evidence>
<reference evidence="8 9" key="1">
    <citation type="submission" date="2016-07" db="EMBL/GenBank/DDBJ databases">
        <title>Pervasive Adenine N6-methylation of Active Genes in Fungi.</title>
        <authorList>
            <consortium name="DOE Joint Genome Institute"/>
            <person name="Mondo S.J."/>
            <person name="Dannebaum R.O."/>
            <person name="Kuo R.C."/>
            <person name="Labutti K."/>
            <person name="Haridas S."/>
            <person name="Kuo A."/>
            <person name="Salamov A."/>
            <person name="Ahrendt S.R."/>
            <person name="Lipzen A."/>
            <person name="Sullivan W."/>
            <person name="Andreopoulos W.B."/>
            <person name="Clum A."/>
            <person name="Lindquist E."/>
            <person name="Daum C."/>
            <person name="Ramamoorthy G.K."/>
            <person name="Gryganskyi A."/>
            <person name="Culley D."/>
            <person name="Magnuson J.K."/>
            <person name="James T.Y."/>
            <person name="O'Malley M.A."/>
            <person name="Stajich J.E."/>
            <person name="Spatafora J.W."/>
            <person name="Visel A."/>
            <person name="Grigoriev I.V."/>
        </authorList>
    </citation>
    <scope>NUCLEOTIDE SEQUENCE [LARGE SCALE GENOMIC DNA]</scope>
    <source>
        <strain evidence="8 9">NRRL 2496</strain>
    </source>
</reference>
<dbReference type="SUPFAM" id="SSF51735">
    <property type="entry name" value="NAD(P)-binding Rossmann-fold domains"/>
    <property type="match status" value="1"/>
</dbReference>